<protein>
    <submittedName>
        <fullName evidence="2">Uncharacterized protein</fullName>
    </submittedName>
</protein>
<proteinExistence type="predicted"/>
<keyword evidence="1" id="KW-1133">Transmembrane helix</keyword>
<keyword evidence="3" id="KW-1185">Reference proteome</keyword>
<dbReference type="AlphaFoldDB" id="A0A4V3IXV5"/>
<accession>A0A4V3IXV5</accession>
<evidence type="ECO:0000256" key="1">
    <source>
        <dbReference type="SAM" id="Phobius"/>
    </source>
</evidence>
<feature type="transmembrane region" description="Helical" evidence="1">
    <location>
        <begin position="158"/>
        <end position="180"/>
    </location>
</feature>
<dbReference type="RefSeq" id="WP_134639733.1">
    <property type="nucleotide sequence ID" value="NZ_SOHM01000008.1"/>
</dbReference>
<organism evidence="2 3">
    <name type="scientific">Cryobacterium lactosi</name>
    <dbReference type="NCBI Taxonomy" id="1259202"/>
    <lineage>
        <taxon>Bacteria</taxon>
        <taxon>Bacillati</taxon>
        <taxon>Actinomycetota</taxon>
        <taxon>Actinomycetes</taxon>
        <taxon>Micrococcales</taxon>
        <taxon>Microbacteriaceae</taxon>
        <taxon>Cryobacterium</taxon>
    </lineage>
</organism>
<keyword evidence="1" id="KW-0812">Transmembrane</keyword>
<dbReference type="EMBL" id="SOHM01000008">
    <property type="protein sequence ID" value="TFD93393.1"/>
    <property type="molecule type" value="Genomic_DNA"/>
</dbReference>
<evidence type="ECO:0000313" key="3">
    <source>
        <dbReference type="Proteomes" id="UP000298468"/>
    </source>
</evidence>
<dbReference type="Proteomes" id="UP000298468">
    <property type="component" value="Unassembled WGS sequence"/>
</dbReference>
<dbReference type="Pfam" id="PF22564">
    <property type="entry name" value="HAAS"/>
    <property type="match status" value="1"/>
</dbReference>
<sequence>MSTNDSYSAAALQYLAELESALAGVPADLRAEITADLAGELRGLDEGAAAARIVELGDPRAIAADASAEAETAAAQTATAQPIDARMPVSLAYPTAAAIVLTAGWYLVPIVGWIVGLVMIGAGSRWAPQVRVASVCASVAAALVAVVALVVFRGTEVWLIGAAAFAIVPLIANVFVGGYLRRQWGLPAPV</sequence>
<keyword evidence="1" id="KW-0472">Membrane</keyword>
<dbReference type="OrthoDB" id="5108984at2"/>
<feature type="transmembrane region" description="Helical" evidence="1">
    <location>
        <begin position="96"/>
        <end position="120"/>
    </location>
</feature>
<name>A0A4V3IXV5_9MICO</name>
<comment type="caution">
    <text evidence="2">The sequence shown here is derived from an EMBL/GenBank/DDBJ whole genome shotgun (WGS) entry which is preliminary data.</text>
</comment>
<reference evidence="2 3" key="1">
    <citation type="submission" date="2019-03" db="EMBL/GenBank/DDBJ databases">
        <title>Genomics of glacier-inhabiting Cryobacterium strains.</title>
        <authorList>
            <person name="Liu Q."/>
            <person name="Xin Y.-H."/>
        </authorList>
    </citation>
    <scope>NUCLEOTIDE SEQUENCE [LARGE SCALE GENOMIC DNA]</scope>
    <source>
        <strain evidence="2 3">Sr59</strain>
    </source>
</reference>
<feature type="transmembrane region" description="Helical" evidence="1">
    <location>
        <begin position="132"/>
        <end position="152"/>
    </location>
</feature>
<evidence type="ECO:0000313" key="2">
    <source>
        <dbReference type="EMBL" id="TFD93393.1"/>
    </source>
</evidence>
<gene>
    <name evidence="2" type="ORF">E3T61_04680</name>
</gene>